<dbReference type="GeneID" id="24119018"/>
<dbReference type="STRING" id="398578.Daci_2531"/>
<proteinExistence type="predicted"/>
<evidence type="ECO:0000313" key="3">
    <source>
        <dbReference type="Proteomes" id="UP000000784"/>
    </source>
</evidence>
<dbReference type="eggNOG" id="ENOG502ZC6N">
    <property type="taxonomic scope" value="Bacteria"/>
</dbReference>
<evidence type="ECO:0000256" key="1">
    <source>
        <dbReference type="SAM" id="MobiDB-lite"/>
    </source>
</evidence>
<reference evidence="3" key="2">
    <citation type="submission" date="2007-11" db="EMBL/GenBank/DDBJ databases">
        <title>Complete sequence of Delftia acidovorans DSM 14801 / SPH-1.</title>
        <authorList>
            <person name="Copeland A."/>
            <person name="Lucas S."/>
            <person name="Lapidus A."/>
            <person name="Barry K."/>
            <person name="Glavina del Rio T."/>
            <person name="Dalin E."/>
            <person name="Tice H."/>
            <person name="Pitluck S."/>
            <person name="Lowry S."/>
            <person name="Clum A."/>
            <person name="Schmutz J."/>
            <person name="Larimer F."/>
            <person name="Land M."/>
            <person name="Hauser L."/>
            <person name="Kyrpides N."/>
            <person name="Kim E."/>
            <person name="Schleheck D."/>
            <person name="Richardson P."/>
        </authorList>
    </citation>
    <scope>NUCLEOTIDE SEQUENCE [LARGE SCALE GENOMIC DNA]</scope>
    <source>
        <strain evidence="3">DSM 14801 / SPH-1</strain>
    </source>
</reference>
<dbReference type="InterPro" id="IPR025368">
    <property type="entry name" value="DUF4272"/>
</dbReference>
<dbReference type="HOGENOM" id="CLU_058037_0_0_4"/>
<dbReference type="AlphaFoldDB" id="A9BZ69"/>
<keyword evidence="3" id="KW-1185">Reference proteome</keyword>
<sequence length="392" mass="43527">MKNLLTRLKTAFSKPAPEPARQQEHPQNEHQPHEPQSDAAEDEVLINAYCTVWDLPALDFAHTLAGRRDLADPELAPHLSGFVGYVLGRGDGQMTRNRYHAMRHIQRVQQHLSLGIAPAQLDAFAGWAQRANAIAFLTDGSIRDPQGRILLDASGAEPDDQAALPYPRQAWQRKQRSEQVLAQRGFTPAASLPPLISEPELRMRAPDEIAARAFALLAVAVRAESLNDALNETLNSGEPLTPEQLFQRLPAAQAALTPNEREFMATAQPSEEAIAKFGWRYEAAYLLEWALGLVDALPFPDAICDVPLTSRTLLQAGDLQGALHAARMRPDSEILDALDQHYRLHWIVRQAQVQQQPAPAGLNADVLMERHHALNWLVLFEGNDWDDVDTPT</sequence>
<dbReference type="Proteomes" id="UP000000784">
    <property type="component" value="Chromosome"/>
</dbReference>
<feature type="region of interest" description="Disordered" evidence="1">
    <location>
        <begin position="1"/>
        <end position="39"/>
    </location>
</feature>
<evidence type="ECO:0000313" key="2">
    <source>
        <dbReference type="EMBL" id="ABX35169.1"/>
    </source>
</evidence>
<accession>A9BZ69</accession>
<reference evidence="2 3" key="1">
    <citation type="journal article" date="2004" name="Appl. Environ. Microbiol.">
        <title>Mineralization of individual congeners of linear alkylbenzenesulfonate by defined pairs of heterotrophic bacteria.</title>
        <authorList>
            <person name="Schleheck D."/>
            <person name="Knepper T.P."/>
            <person name="Fischer K."/>
            <person name="Cook A.M."/>
        </authorList>
    </citation>
    <scope>NUCLEOTIDE SEQUENCE [LARGE SCALE GENOMIC DNA]</scope>
    <source>
        <strain evidence="3">DSM 14801 / SPH-1</strain>
    </source>
</reference>
<dbReference type="Pfam" id="PF14094">
    <property type="entry name" value="DUF4272"/>
    <property type="match status" value="1"/>
</dbReference>
<feature type="compositionally biased region" description="Basic and acidic residues" evidence="1">
    <location>
        <begin position="21"/>
        <end position="36"/>
    </location>
</feature>
<evidence type="ECO:0008006" key="4">
    <source>
        <dbReference type="Google" id="ProtNLM"/>
    </source>
</evidence>
<gene>
    <name evidence="2" type="ordered locus">Daci_2531</name>
</gene>
<name>A9BZ69_DELAS</name>
<dbReference type="EMBL" id="CP000884">
    <property type="protein sequence ID" value="ABX35169.1"/>
    <property type="molecule type" value="Genomic_DNA"/>
</dbReference>
<dbReference type="KEGG" id="dac:Daci_2531"/>
<organism evidence="2 3">
    <name type="scientific">Delftia acidovorans (strain DSM 14801 / SPH-1)</name>
    <dbReference type="NCBI Taxonomy" id="398578"/>
    <lineage>
        <taxon>Bacteria</taxon>
        <taxon>Pseudomonadati</taxon>
        <taxon>Pseudomonadota</taxon>
        <taxon>Betaproteobacteria</taxon>
        <taxon>Burkholderiales</taxon>
        <taxon>Comamonadaceae</taxon>
        <taxon>Delftia</taxon>
    </lineage>
</organism>
<protein>
    <recommendedName>
        <fullName evidence="4">DUF4272 domain-containing protein</fullName>
    </recommendedName>
</protein>
<dbReference type="RefSeq" id="WP_012204448.1">
    <property type="nucleotide sequence ID" value="NC_010002.1"/>
</dbReference>